<proteinExistence type="predicted"/>
<dbReference type="Pfam" id="PF13673">
    <property type="entry name" value="Acetyltransf_10"/>
    <property type="match status" value="1"/>
</dbReference>
<dbReference type="Gene3D" id="3.40.630.30">
    <property type="match status" value="1"/>
</dbReference>
<comment type="caution">
    <text evidence="2">The sequence shown here is derived from an EMBL/GenBank/DDBJ whole genome shotgun (WGS) entry which is preliminary data.</text>
</comment>
<dbReference type="AlphaFoldDB" id="A0A3L9KXS2"/>
<gene>
    <name evidence="2" type="ORF">EAE32_11235</name>
</gene>
<feature type="domain" description="N-acetyltransferase" evidence="1">
    <location>
        <begin position="46"/>
        <end position="212"/>
    </location>
</feature>
<dbReference type="GO" id="GO:0016747">
    <property type="term" value="F:acyltransferase activity, transferring groups other than amino-acyl groups"/>
    <property type="evidence" value="ECO:0007669"/>
    <property type="project" value="InterPro"/>
</dbReference>
<name>A0A3L9KXS2_9MICC</name>
<evidence type="ECO:0000259" key="1">
    <source>
        <dbReference type="PROSITE" id="PS51186"/>
    </source>
</evidence>
<sequence length="213" mass="22686">MTDQQNSGETSAGQIEVVPAAPADTARAAATLGAAFAVDPHVVGLLPHGDVTASLTRMWERIVRETFGAGGHAYLAVRAGEQQPLGVALWEAPGSKVSLAGMIPGLLTYLRVFRHRVPDALITELLAHRAHPCAPHWYLKAVGTLPDVRGAGVGSLLIRDRLAAVDRQHVGAYLEASTADLVPYYERFGFRSRGPVPSRGTVDALGMWRPPTA</sequence>
<dbReference type="PROSITE" id="PS51186">
    <property type="entry name" value="GNAT"/>
    <property type="match status" value="1"/>
</dbReference>
<dbReference type="SUPFAM" id="SSF55729">
    <property type="entry name" value="Acyl-CoA N-acyltransferases (Nat)"/>
    <property type="match status" value="1"/>
</dbReference>
<keyword evidence="3" id="KW-1185">Reference proteome</keyword>
<reference evidence="2 3" key="1">
    <citation type="submission" date="2018-10" db="EMBL/GenBank/DDBJ databases">
        <title>Kocuria tytonicola, new bacteria from the preen glands of American barn owls (Tyto furcata).</title>
        <authorList>
            <person name="Braun M.S."/>
            <person name="Wang E."/>
            <person name="Zimmermann S."/>
            <person name="Boutin S."/>
            <person name="Wagner H."/>
            <person name="Wink M."/>
        </authorList>
    </citation>
    <scope>NUCLEOTIDE SEQUENCE [LARGE SCALE GENOMIC DNA]</scope>
    <source>
        <strain evidence="2 3">473</strain>
    </source>
</reference>
<accession>A0A3L9KXS2</accession>
<dbReference type="OrthoDB" id="7057833at2"/>
<organism evidence="2 3">
    <name type="scientific">Kocuria tytonicola</name>
    <dbReference type="NCBI Taxonomy" id="2055946"/>
    <lineage>
        <taxon>Bacteria</taxon>
        <taxon>Bacillati</taxon>
        <taxon>Actinomycetota</taxon>
        <taxon>Actinomycetes</taxon>
        <taxon>Micrococcales</taxon>
        <taxon>Micrococcaceae</taxon>
        <taxon>Kocuria</taxon>
    </lineage>
</organism>
<evidence type="ECO:0000313" key="2">
    <source>
        <dbReference type="EMBL" id="RLY91150.1"/>
    </source>
</evidence>
<dbReference type="RefSeq" id="WP_121846230.1">
    <property type="nucleotide sequence ID" value="NZ_PHOA01000062.1"/>
</dbReference>
<keyword evidence="2" id="KW-0808">Transferase</keyword>
<dbReference type="PANTHER" id="PTHR42791:SF1">
    <property type="entry name" value="N-ACETYLTRANSFERASE DOMAIN-CONTAINING PROTEIN"/>
    <property type="match status" value="1"/>
</dbReference>
<dbReference type="EMBL" id="RDEX01000004">
    <property type="protein sequence ID" value="RLY91150.1"/>
    <property type="molecule type" value="Genomic_DNA"/>
</dbReference>
<dbReference type="Proteomes" id="UP000277871">
    <property type="component" value="Unassembled WGS sequence"/>
</dbReference>
<dbReference type="InterPro" id="IPR016181">
    <property type="entry name" value="Acyl_CoA_acyltransferase"/>
</dbReference>
<dbReference type="PANTHER" id="PTHR42791">
    <property type="entry name" value="GNAT FAMILY ACETYLTRANSFERASE"/>
    <property type="match status" value="1"/>
</dbReference>
<dbReference type="InterPro" id="IPR052523">
    <property type="entry name" value="Trichothecene_AcTrans"/>
</dbReference>
<protein>
    <submittedName>
        <fullName evidence="2">GNAT family N-acetyltransferase</fullName>
    </submittedName>
</protein>
<evidence type="ECO:0000313" key="3">
    <source>
        <dbReference type="Proteomes" id="UP000277871"/>
    </source>
</evidence>
<dbReference type="InterPro" id="IPR000182">
    <property type="entry name" value="GNAT_dom"/>
</dbReference>